<dbReference type="EMBL" id="ATLV01014753">
    <property type="status" value="NOT_ANNOTATED_CDS"/>
    <property type="molecule type" value="Genomic_DNA"/>
</dbReference>
<keyword evidence="7 11" id="KW-0040">ANK repeat</keyword>
<keyword evidence="2" id="KW-0813">Transport</keyword>
<keyword evidence="10" id="KW-0407">Ion channel</keyword>
<keyword evidence="6 12" id="KW-1133">Transmembrane helix</keyword>
<accession>A0A084VNH2</accession>
<dbReference type="Proteomes" id="UP000030765">
    <property type="component" value="Unassembled WGS sequence"/>
</dbReference>
<name>A0A084VNH2_ANOSI</name>
<evidence type="ECO:0000256" key="2">
    <source>
        <dbReference type="ARBA" id="ARBA00022448"/>
    </source>
</evidence>
<keyword evidence="4 12" id="KW-0812">Transmembrane</keyword>
<protein>
    <submittedName>
        <fullName evidence="14">AGAP013463-PA-like protein</fullName>
    </submittedName>
</protein>
<dbReference type="PANTHER" id="PTHR47143:SF4">
    <property type="entry name" value="TRANSIENT RECEPTOR POTENTIAL CATION CHANNEL PROTEIN PAINLESS"/>
    <property type="match status" value="1"/>
</dbReference>
<evidence type="ECO:0000313" key="16">
    <source>
        <dbReference type="Proteomes" id="UP000030765"/>
    </source>
</evidence>
<keyword evidence="16" id="KW-1185">Reference proteome</keyword>
<dbReference type="VEuPathDB" id="VectorBase:ASIS008368"/>
<sequence>MDLRGEGSDYTIFELACQTCGKHEFIEACIKAAGPESNIVLKANPTTQEYPIHLAVKSLDEKNLTALLSSSPQMRSQLVTQQYDGKTALFCLFELLSRANEHSGFQCMKVLLENGADINTTNQHGVTAMEVLLEGNESWRKSFLEYCLYSGKVELNMSLSEKIKNTFPTIPLPHTDGTRFAILSLEMDYMTEEDFIARFENEARKGEISLGEIKSLLTEAIQFGKLKVVQKLLEKEMNPSERLEILSDSLNKCCKHGNVPILEWLLQNIPKDAIELVNKQSLLTSLTQQINVNADNMDCRFFKCMQKLLEDSRVDVNKTDFDRLTALHYAVKYGLNHVQELLLEKGAYLGGEDLFDRALICNMNPVLLERHLNRCVSDNGSSPDHKDYSIRLNFHNFQSPTHADEMSPIVQLAQLPESRRLLKHPVIASIVLVKWLRMSMIFYFNLVLFSLFFFSFSACIYYTSFKWWSLGVAVLGLVYMTLREVVQCALHPRQYIKSVENYIEVMLIVSSVIALSLHYTTGFDDIRNVAEVFSIMLSAVEFTVLLATIPRLSFCTQMVMLKTVATNFIRCLALYSPILIGFGISFFMLYRDQGTPVSDSGPNNATETGEVNPFNEFTKIRLALLKTVVMMAGELEASNLRLNQSWICYGLFLLFLFFVPIVLSNLLNGLAVNDIMTIQMESELFAIRQKAFVINRSERMLCGLREMWLRFFGGKPHKTMEKYILIQPNRGNKILVPKKATNLRVTVEDATRPEQTLSAMVKTMDPMIVTAARDILCSNKKDEMHSDLQLRQIIHHLLQEIAEMNILLTTRFEHIPPHSSHLPSSFAPSSNRPY</sequence>
<dbReference type="PROSITE" id="PS50088">
    <property type="entry name" value="ANK_REPEAT"/>
    <property type="match status" value="1"/>
</dbReference>
<organism evidence="14">
    <name type="scientific">Anopheles sinensis</name>
    <name type="common">Mosquito</name>
    <dbReference type="NCBI Taxonomy" id="74873"/>
    <lineage>
        <taxon>Eukaryota</taxon>
        <taxon>Metazoa</taxon>
        <taxon>Ecdysozoa</taxon>
        <taxon>Arthropoda</taxon>
        <taxon>Hexapoda</taxon>
        <taxon>Insecta</taxon>
        <taxon>Pterygota</taxon>
        <taxon>Neoptera</taxon>
        <taxon>Endopterygota</taxon>
        <taxon>Diptera</taxon>
        <taxon>Nematocera</taxon>
        <taxon>Culicoidea</taxon>
        <taxon>Culicidae</taxon>
        <taxon>Anophelinae</taxon>
        <taxon>Anopheles</taxon>
    </lineage>
</organism>
<dbReference type="PANTHER" id="PTHR47143">
    <property type="entry name" value="TRANSIENT RECEPTOR POTENTIAL CATION CHANNEL PROTEIN PAINLESS"/>
    <property type="match status" value="1"/>
</dbReference>
<dbReference type="SMART" id="SM00248">
    <property type="entry name" value="ANK"/>
    <property type="match status" value="6"/>
</dbReference>
<evidence type="ECO:0000256" key="8">
    <source>
        <dbReference type="ARBA" id="ARBA00023065"/>
    </source>
</evidence>
<keyword evidence="8" id="KW-0406">Ion transport</keyword>
<feature type="transmembrane region" description="Helical" evidence="12">
    <location>
        <begin position="502"/>
        <end position="520"/>
    </location>
</feature>
<reference evidence="15" key="2">
    <citation type="submission" date="2020-05" db="UniProtKB">
        <authorList>
            <consortium name="EnsemblMetazoa"/>
        </authorList>
    </citation>
    <scope>IDENTIFICATION</scope>
</reference>
<keyword evidence="3" id="KW-0716">Sensory transduction</keyword>
<dbReference type="OrthoDB" id="7784786at2759"/>
<dbReference type="EMBL" id="KE524984">
    <property type="protein sequence ID" value="KFB39516.1"/>
    <property type="molecule type" value="Genomic_DNA"/>
</dbReference>
<reference evidence="14 16" key="1">
    <citation type="journal article" date="2014" name="BMC Genomics">
        <title>Genome sequence of Anopheles sinensis provides insight into genetics basis of mosquito competence for malaria parasites.</title>
        <authorList>
            <person name="Zhou D."/>
            <person name="Zhang D."/>
            <person name="Ding G."/>
            <person name="Shi L."/>
            <person name="Hou Q."/>
            <person name="Ye Y."/>
            <person name="Xu Y."/>
            <person name="Zhou H."/>
            <person name="Xiong C."/>
            <person name="Li S."/>
            <person name="Yu J."/>
            <person name="Hong S."/>
            <person name="Yu X."/>
            <person name="Zou P."/>
            <person name="Chen C."/>
            <person name="Chang X."/>
            <person name="Wang W."/>
            <person name="Lv Y."/>
            <person name="Sun Y."/>
            <person name="Ma L."/>
            <person name="Shen B."/>
            <person name="Zhu C."/>
        </authorList>
    </citation>
    <scope>NUCLEOTIDE SEQUENCE [LARGE SCALE GENOMIC DNA]</scope>
</reference>
<evidence type="ECO:0000256" key="10">
    <source>
        <dbReference type="ARBA" id="ARBA00023303"/>
    </source>
</evidence>
<evidence type="ECO:0000256" key="3">
    <source>
        <dbReference type="ARBA" id="ARBA00022606"/>
    </source>
</evidence>
<evidence type="ECO:0000256" key="4">
    <source>
        <dbReference type="ARBA" id="ARBA00022692"/>
    </source>
</evidence>
<keyword evidence="9 12" id="KW-0472">Membrane</keyword>
<dbReference type="Pfam" id="PF00520">
    <property type="entry name" value="Ion_trans"/>
    <property type="match status" value="1"/>
</dbReference>
<comment type="subcellular location">
    <subcellularLocation>
        <location evidence="1">Membrane</location>
        <topology evidence="1">Multi-pass membrane protein</topology>
    </subcellularLocation>
</comment>
<evidence type="ECO:0000256" key="7">
    <source>
        <dbReference type="ARBA" id="ARBA00023043"/>
    </source>
</evidence>
<dbReference type="InterPro" id="IPR036770">
    <property type="entry name" value="Ankyrin_rpt-contain_sf"/>
</dbReference>
<evidence type="ECO:0000313" key="14">
    <source>
        <dbReference type="EMBL" id="KFB39516.1"/>
    </source>
</evidence>
<dbReference type="AlphaFoldDB" id="A0A084VNH2"/>
<dbReference type="VEuPathDB" id="VectorBase:ASIC006857"/>
<dbReference type="OMA" id="LENWMEL"/>
<gene>
    <name evidence="14" type="ORF">ZHAS_00006857</name>
</gene>
<keyword evidence="5" id="KW-0677">Repeat</keyword>
<dbReference type="InterPro" id="IPR052076">
    <property type="entry name" value="TRP_cation_channel"/>
</dbReference>
<feature type="transmembrane region" description="Helical" evidence="12">
    <location>
        <begin position="532"/>
        <end position="552"/>
    </location>
</feature>
<evidence type="ECO:0000256" key="6">
    <source>
        <dbReference type="ARBA" id="ARBA00022989"/>
    </source>
</evidence>
<feature type="domain" description="Ion transport" evidence="13">
    <location>
        <begin position="443"/>
        <end position="679"/>
    </location>
</feature>
<evidence type="ECO:0000256" key="9">
    <source>
        <dbReference type="ARBA" id="ARBA00023136"/>
    </source>
</evidence>
<evidence type="ECO:0000256" key="1">
    <source>
        <dbReference type="ARBA" id="ARBA00004141"/>
    </source>
</evidence>
<dbReference type="GO" id="GO:0005216">
    <property type="term" value="F:monoatomic ion channel activity"/>
    <property type="evidence" value="ECO:0007669"/>
    <property type="project" value="InterPro"/>
</dbReference>
<evidence type="ECO:0000313" key="15">
    <source>
        <dbReference type="EnsemblMetazoa" id="ASIC006857-PA"/>
    </source>
</evidence>
<dbReference type="STRING" id="74873.A0A084VNH2"/>
<dbReference type="SUPFAM" id="SSF48403">
    <property type="entry name" value="Ankyrin repeat"/>
    <property type="match status" value="1"/>
</dbReference>
<dbReference type="PROSITE" id="PS50297">
    <property type="entry name" value="ANK_REP_REGION"/>
    <property type="match status" value="1"/>
</dbReference>
<evidence type="ECO:0000256" key="5">
    <source>
        <dbReference type="ARBA" id="ARBA00022737"/>
    </source>
</evidence>
<feature type="transmembrane region" description="Helical" evidence="12">
    <location>
        <begin position="646"/>
        <end position="667"/>
    </location>
</feature>
<evidence type="ECO:0000256" key="11">
    <source>
        <dbReference type="PROSITE-ProRule" id="PRU00023"/>
    </source>
</evidence>
<dbReference type="GO" id="GO:0034703">
    <property type="term" value="C:cation channel complex"/>
    <property type="evidence" value="ECO:0007669"/>
    <property type="project" value="UniProtKB-ARBA"/>
</dbReference>
<proteinExistence type="predicted"/>
<feature type="repeat" description="ANK" evidence="11">
    <location>
        <begin position="322"/>
        <end position="354"/>
    </location>
</feature>
<feature type="transmembrane region" description="Helical" evidence="12">
    <location>
        <begin position="572"/>
        <end position="590"/>
    </location>
</feature>
<dbReference type="InterPro" id="IPR005821">
    <property type="entry name" value="Ion_trans_dom"/>
</dbReference>
<feature type="transmembrane region" description="Helical" evidence="12">
    <location>
        <begin position="442"/>
        <end position="464"/>
    </location>
</feature>
<dbReference type="EnsemblMetazoa" id="ASIC006857-RA">
    <property type="protein sequence ID" value="ASIC006857-PA"/>
    <property type="gene ID" value="ASIC006857"/>
</dbReference>
<evidence type="ECO:0000259" key="13">
    <source>
        <dbReference type="Pfam" id="PF00520"/>
    </source>
</evidence>
<dbReference type="Gene3D" id="1.25.40.20">
    <property type="entry name" value="Ankyrin repeat-containing domain"/>
    <property type="match status" value="2"/>
</dbReference>
<dbReference type="InterPro" id="IPR002110">
    <property type="entry name" value="Ankyrin_rpt"/>
</dbReference>
<dbReference type="Pfam" id="PF00023">
    <property type="entry name" value="Ank"/>
    <property type="match status" value="1"/>
</dbReference>
<evidence type="ECO:0000256" key="12">
    <source>
        <dbReference type="SAM" id="Phobius"/>
    </source>
</evidence>